<sequence length="24" mass="2815">QSLETSFQSNNLHYFDTDKGVRID</sequence>
<feature type="non-terminal residue" evidence="1">
    <location>
        <position position="1"/>
    </location>
</feature>
<evidence type="ECO:0000313" key="1">
    <source>
        <dbReference type="EMBL" id="SVC93736.1"/>
    </source>
</evidence>
<protein>
    <submittedName>
        <fullName evidence="1">Uncharacterized protein</fullName>
    </submittedName>
</protein>
<organism evidence="1">
    <name type="scientific">marine metagenome</name>
    <dbReference type="NCBI Taxonomy" id="408172"/>
    <lineage>
        <taxon>unclassified sequences</taxon>
        <taxon>metagenomes</taxon>
        <taxon>ecological metagenomes</taxon>
    </lineage>
</organism>
<reference evidence="1" key="1">
    <citation type="submission" date="2018-05" db="EMBL/GenBank/DDBJ databases">
        <authorList>
            <person name="Lanie J.A."/>
            <person name="Ng W.-L."/>
            <person name="Kazmierczak K.M."/>
            <person name="Andrzejewski T.M."/>
            <person name="Davidsen T.M."/>
            <person name="Wayne K.J."/>
            <person name="Tettelin H."/>
            <person name="Glass J.I."/>
            <person name="Rusch D."/>
            <person name="Podicherti R."/>
            <person name="Tsui H.-C.T."/>
            <person name="Winkler M.E."/>
        </authorList>
    </citation>
    <scope>NUCLEOTIDE SEQUENCE</scope>
</reference>
<name>A0A382R7S5_9ZZZZ</name>
<dbReference type="AlphaFoldDB" id="A0A382R7S5"/>
<dbReference type="EMBL" id="UINC01119709">
    <property type="protein sequence ID" value="SVC93736.1"/>
    <property type="molecule type" value="Genomic_DNA"/>
</dbReference>
<proteinExistence type="predicted"/>
<accession>A0A382R7S5</accession>
<gene>
    <name evidence="1" type="ORF">METZ01_LOCUS346590</name>
</gene>